<dbReference type="InterPro" id="IPR039425">
    <property type="entry name" value="RNA_pol_sigma-70-like"/>
</dbReference>
<protein>
    <submittedName>
        <fullName evidence="6">Sigma-70 family RNA polymerase sigma factor</fullName>
    </submittedName>
</protein>
<proteinExistence type="inferred from homology"/>
<dbReference type="SUPFAM" id="SSF88659">
    <property type="entry name" value="Sigma3 and sigma4 domains of RNA polymerase sigma factors"/>
    <property type="match status" value="1"/>
</dbReference>
<sequence length="211" mass="25446">MSNTNFQRYERDDAFFYKELLEENPNAFTFLYQQTHQQCIPFALTKGSEIEEAEDILQECLAIFIVKLRNREYTWQANAKITSYFYRIYINQWKKQIDQKSKLPTLSLQQDFNQYKDEKENNFKETEGEISIDKVDVGYENHEREWIFVQLEKAFRTLKEDCQKMLSLFYVEELSLKLIAEQLKITEASATLKRFRCAKYLRESFKPKNQN</sequence>
<reference evidence="6 7" key="1">
    <citation type="submission" date="2023-12" db="EMBL/GenBank/DDBJ databases">
        <title>Novel species of the genus Arcicella isolated from rivers.</title>
        <authorList>
            <person name="Lu H."/>
        </authorList>
    </citation>
    <scope>NUCLEOTIDE SEQUENCE [LARGE SCALE GENOMIC DNA]</scope>
    <source>
        <strain evidence="6 7">KCTC 23307</strain>
    </source>
</reference>
<evidence type="ECO:0000313" key="6">
    <source>
        <dbReference type="EMBL" id="MEA5138555.1"/>
    </source>
</evidence>
<dbReference type="NCBIfam" id="TIGR02937">
    <property type="entry name" value="sigma70-ECF"/>
    <property type="match status" value="1"/>
</dbReference>
<evidence type="ECO:0000256" key="4">
    <source>
        <dbReference type="ARBA" id="ARBA00023125"/>
    </source>
</evidence>
<dbReference type="Gene3D" id="1.10.1740.10">
    <property type="match status" value="1"/>
</dbReference>
<evidence type="ECO:0000256" key="2">
    <source>
        <dbReference type="ARBA" id="ARBA00023015"/>
    </source>
</evidence>
<dbReference type="Gene3D" id="1.10.10.10">
    <property type="entry name" value="Winged helix-like DNA-binding domain superfamily/Winged helix DNA-binding domain"/>
    <property type="match status" value="1"/>
</dbReference>
<dbReference type="EMBL" id="JAYFUM010000006">
    <property type="protein sequence ID" value="MEA5138555.1"/>
    <property type="molecule type" value="Genomic_DNA"/>
</dbReference>
<dbReference type="PANTHER" id="PTHR43133:SF8">
    <property type="entry name" value="RNA POLYMERASE SIGMA FACTOR HI_1459-RELATED"/>
    <property type="match status" value="1"/>
</dbReference>
<dbReference type="SUPFAM" id="SSF88946">
    <property type="entry name" value="Sigma2 domain of RNA polymerase sigma factors"/>
    <property type="match status" value="1"/>
</dbReference>
<dbReference type="InterPro" id="IPR036388">
    <property type="entry name" value="WH-like_DNA-bd_sf"/>
</dbReference>
<accession>A0ABU5Q6T5</accession>
<keyword evidence="3" id="KW-0731">Sigma factor</keyword>
<keyword evidence="5" id="KW-0804">Transcription</keyword>
<comment type="similarity">
    <text evidence="1">Belongs to the sigma-70 factor family. ECF subfamily.</text>
</comment>
<keyword evidence="7" id="KW-1185">Reference proteome</keyword>
<organism evidence="6 7">
    <name type="scientific">Arcicella rigui</name>
    <dbReference type="NCBI Taxonomy" id="797020"/>
    <lineage>
        <taxon>Bacteria</taxon>
        <taxon>Pseudomonadati</taxon>
        <taxon>Bacteroidota</taxon>
        <taxon>Cytophagia</taxon>
        <taxon>Cytophagales</taxon>
        <taxon>Flectobacillaceae</taxon>
        <taxon>Arcicella</taxon>
    </lineage>
</organism>
<dbReference type="InterPro" id="IPR013324">
    <property type="entry name" value="RNA_pol_sigma_r3/r4-like"/>
</dbReference>
<evidence type="ECO:0000256" key="3">
    <source>
        <dbReference type="ARBA" id="ARBA00023082"/>
    </source>
</evidence>
<evidence type="ECO:0000313" key="7">
    <source>
        <dbReference type="Proteomes" id="UP001302949"/>
    </source>
</evidence>
<evidence type="ECO:0000256" key="1">
    <source>
        <dbReference type="ARBA" id="ARBA00010641"/>
    </source>
</evidence>
<dbReference type="InterPro" id="IPR013325">
    <property type="entry name" value="RNA_pol_sigma_r2"/>
</dbReference>
<name>A0ABU5Q6T5_9BACT</name>
<keyword evidence="2" id="KW-0805">Transcription regulation</keyword>
<comment type="caution">
    <text evidence="6">The sequence shown here is derived from an EMBL/GenBank/DDBJ whole genome shotgun (WGS) entry which is preliminary data.</text>
</comment>
<dbReference type="PANTHER" id="PTHR43133">
    <property type="entry name" value="RNA POLYMERASE ECF-TYPE SIGMA FACTO"/>
    <property type="match status" value="1"/>
</dbReference>
<gene>
    <name evidence="6" type="ORF">VB248_05410</name>
</gene>
<keyword evidence="4" id="KW-0238">DNA-binding</keyword>
<dbReference type="RefSeq" id="WP_323295724.1">
    <property type="nucleotide sequence ID" value="NZ_JAYFUM010000006.1"/>
</dbReference>
<dbReference type="InterPro" id="IPR014284">
    <property type="entry name" value="RNA_pol_sigma-70_dom"/>
</dbReference>
<dbReference type="Proteomes" id="UP001302949">
    <property type="component" value="Unassembled WGS sequence"/>
</dbReference>
<evidence type="ECO:0000256" key="5">
    <source>
        <dbReference type="ARBA" id="ARBA00023163"/>
    </source>
</evidence>